<feature type="signal peptide" evidence="1">
    <location>
        <begin position="1"/>
        <end position="19"/>
    </location>
</feature>
<keyword evidence="4" id="KW-1185">Reference proteome</keyword>
<organism evidence="3 4">
    <name type="scientific">Roseobacter sinensis</name>
    <dbReference type="NCBI Taxonomy" id="2931391"/>
    <lineage>
        <taxon>Bacteria</taxon>
        <taxon>Pseudomonadati</taxon>
        <taxon>Pseudomonadota</taxon>
        <taxon>Alphaproteobacteria</taxon>
        <taxon>Rhodobacterales</taxon>
        <taxon>Roseobacteraceae</taxon>
        <taxon>Roseobacter</taxon>
    </lineage>
</organism>
<dbReference type="Proteomes" id="UP001208690">
    <property type="component" value="Unassembled WGS sequence"/>
</dbReference>
<keyword evidence="1" id="KW-0732">Signal</keyword>
<reference evidence="3 4" key="1">
    <citation type="submission" date="2022-04" db="EMBL/GenBank/DDBJ databases">
        <title>Roseobacter sp. WL0113 is a bacterium isolated from neritic sediment.</title>
        <authorList>
            <person name="Wang L."/>
            <person name="He W."/>
            <person name="Zhang D.-F."/>
        </authorList>
    </citation>
    <scope>NUCLEOTIDE SEQUENCE [LARGE SCALE GENOMIC DNA]</scope>
    <source>
        <strain evidence="3 4">WL0113</strain>
    </source>
</reference>
<comment type="caution">
    <text evidence="3">The sequence shown here is derived from an EMBL/GenBank/DDBJ whole genome shotgun (WGS) entry which is preliminary data.</text>
</comment>
<protein>
    <submittedName>
        <fullName evidence="3">Extensin family protein</fullName>
    </submittedName>
</protein>
<proteinExistence type="predicted"/>
<feature type="domain" description="Extensin-like C-terminal" evidence="2">
    <location>
        <begin position="106"/>
        <end position="257"/>
    </location>
</feature>
<sequence>MTRRVLSALLLLLAGTVAAEVPQSSKRPVDRPAALTLEGSGAISTAAPRAATLRGTAPAVSLRPRMRTREVRRLIRRHQKLRAAGAICGDPAIQGEVVGAVPGRIAGCGVAQAVRVRAVSDIALSQRAVMDCGTAQALKTWVDGSVKPTLRKMGGGVASLKVAAHYVCRTRNHKAGARISEHGKGRAIDISGFVLRDGSTISVLTGWTARDTSRALRRMHRDACGPFGTVLGPDADSFHRDHFHFDTARYRNGTYCR</sequence>
<dbReference type="Pfam" id="PF06904">
    <property type="entry name" value="Extensin-like_C"/>
    <property type="match status" value="1"/>
</dbReference>
<evidence type="ECO:0000313" key="3">
    <source>
        <dbReference type="EMBL" id="MCV3270629.1"/>
    </source>
</evidence>
<dbReference type="EMBL" id="JALIEB010000002">
    <property type="protein sequence ID" value="MCV3270629.1"/>
    <property type="molecule type" value="Genomic_DNA"/>
</dbReference>
<dbReference type="InterPro" id="IPR009683">
    <property type="entry name" value="Extensin-like_C"/>
</dbReference>
<dbReference type="RefSeq" id="WP_263842952.1">
    <property type="nucleotide sequence ID" value="NZ_JALIEB010000002.1"/>
</dbReference>
<feature type="chain" id="PRO_5045209205" evidence="1">
    <location>
        <begin position="20"/>
        <end position="257"/>
    </location>
</feature>
<evidence type="ECO:0000313" key="4">
    <source>
        <dbReference type="Proteomes" id="UP001208690"/>
    </source>
</evidence>
<accession>A0ABT3BBT8</accession>
<evidence type="ECO:0000259" key="2">
    <source>
        <dbReference type="Pfam" id="PF06904"/>
    </source>
</evidence>
<gene>
    <name evidence="3" type="ORF">MUB52_04240</name>
</gene>
<name>A0ABT3BBT8_9RHOB</name>
<evidence type="ECO:0000256" key="1">
    <source>
        <dbReference type="SAM" id="SignalP"/>
    </source>
</evidence>